<keyword evidence="1" id="KW-0732">Signal</keyword>
<dbReference type="PROSITE" id="PS51257">
    <property type="entry name" value="PROKAR_LIPOPROTEIN"/>
    <property type="match status" value="1"/>
</dbReference>
<accession>A0A7W3LP39</accession>
<feature type="chain" id="PRO_5038647406" description="Lipoprotein" evidence="1">
    <location>
        <begin position="28"/>
        <end position="161"/>
    </location>
</feature>
<dbReference type="Proteomes" id="UP000572680">
    <property type="component" value="Unassembled WGS sequence"/>
</dbReference>
<feature type="signal peptide" evidence="1">
    <location>
        <begin position="1"/>
        <end position="27"/>
    </location>
</feature>
<gene>
    <name evidence="2" type="ORF">HNR61_003381</name>
</gene>
<evidence type="ECO:0000256" key="1">
    <source>
        <dbReference type="SAM" id="SignalP"/>
    </source>
</evidence>
<evidence type="ECO:0000313" key="3">
    <source>
        <dbReference type="Proteomes" id="UP000572680"/>
    </source>
</evidence>
<reference evidence="2 3" key="1">
    <citation type="submission" date="2020-08" db="EMBL/GenBank/DDBJ databases">
        <title>Genomic Encyclopedia of Type Strains, Phase IV (KMG-IV): sequencing the most valuable type-strain genomes for metagenomic binning, comparative biology and taxonomic classification.</title>
        <authorList>
            <person name="Goeker M."/>
        </authorList>
    </citation>
    <scope>NUCLEOTIDE SEQUENCE [LARGE SCALE GENOMIC DNA]</scope>
    <source>
        <strain evidence="2 3">DSM 44197</strain>
    </source>
</reference>
<evidence type="ECO:0000313" key="2">
    <source>
        <dbReference type="EMBL" id="MBA8951741.1"/>
    </source>
</evidence>
<dbReference type="AlphaFoldDB" id="A0A7W3LP39"/>
<sequence>MSRNSERRAKSAFAFLFALTASSCQQAASREPTVTEAEQKLKYHIDNLAGMGVGNIRHLKVTDPGNRDIKCTKGRVKRTYGITGDKNDPKKDDPSLTAVDLTNSLYGRLITQVAKYKLTHFEGGKPEKTMHNPETRTNITIIVTTERKVTIQGYTDCLRPA</sequence>
<dbReference type="RefSeq" id="WP_182844084.1">
    <property type="nucleotide sequence ID" value="NZ_BAAALP010000010.1"/>
</dbReference>
<organism evidence="2 3">
    <name type="scientific">Actinomadura namibiensis</name>
    <dbReference type="NCBI Taxonomy" id="182080"/>
    <lineage>
        <taxon>Bacteria</taxon>
        <taxon>Bacillati</taxon>
        <taxon>Actinomycetota</taxon>
        <taxon>Actinomycetes</taxon>
        <taxon>Streptosporangiales</taxon>
        <taxon>Thermomonosporaceae</taxon>
        <taxon>Actinomadura</taxon>
    </lineage>
</organism>
<name>A0A7W3LP39_ACTNM</name>
<evidence type="ECO:0008006" key="4">
    <source>
        <dbReference type="Google" id="ProtNLM"/>
    </source>
</evidence>
<proteinExistence type="predicted"/>
<keyword evidence="3" id="KW-1185">Reference proteome</keyword>
<protein>
    <recommendedName>
        <fullName evidence="4">Lipoprotein</fullName>
    </recommendedName>
</protein>
<dbReference type="EMBL" id="JACJIA010000004">
    <property type="protein sequence ID" value="MBA8951741.1"/>
    <property type="molecule type" value="Genomic_DNA"/>
</dbReference>
<comment type="caution">
    <text evidence="2">The sequence shown here is derived from an EMBL/GenBank/DDBJ whole genome shotgun (WGS) entry which is preliminary data.</text>
</comment>